<evidence type="ECO:0000256" key="1">
    <source>
        <dbReference type="ARBA" id="ARBA00004123"/>
    </source>
</evidence>
<keyword evidence="7" id="KW-1185">Reference proteome</keyword>
<evidence type="ECO:0000259" key="5">
    <source>
        <dbReference type="PROSITE" id="PS50888"/>
    </source>
</evidence>
<dbReference type="EMBL" id="JALJAT010000006">
    <property type="protein sequence ID" value="KAK4468545.1"/>
    <property type="molecule type" value="Genomic_DNA"/>
</dbReference>
<reference evidence="6" key="2">
    <citation type="journal article" date="2023" name="Infect Dis Poverty">
        <title>Chromosome-scale genome of the human blood fluke Schistosoma mekongi and its implications for public health.</title>
        <authorList>
            <person name="Zhou M."/>
            <person name="Xu L."/>
            <person name="Xu D."/>
            <person name="Chen W."/>
            <person name="Khan J."/>
            <person name="Hu Y."/>
            <person name="Huang H."/>
            <person name="Wei H."/>
            <person name="Zhang Y."/>
            <person name="Chusongsang P."/>
            <person name="Tanasarnprasert K."/>
            <person name="Hu X."/>
            <person name="Limpanont Y."/>
            <person name="Lv Z."/>
        </authorList>
    </citation>
    <scope>NUCLEOTIDE SEQUENCE</scope>
    <source>
        <strain evidence="6">LV_2022a</strain>
    </source>
</reference>
<dbReference type="Proteomes" id="UP001292079">
    <property type="component" value="Unassembled WGS sequence"/>
</dbReference>
<protein>
    <recommendedName>
        <fullName evidence="5">BHLH domain-containing protein</fullName>
    </recommendedName>
</protein>
<sequence>MSHINYSSNTSESDLNEMSFSLFDSNEEQEISYDEMNESKGEKIFSPEQNVENTQFLKNRQTTAITQESLSPLPLSSTITMTESPSPPLSSLSLQKQLSMPNQLNTHNEMNRKCLTTMKNDRRMAKQMTERKRRDRINALLDNLRTLILKLLHKNPRHHRKLEKADILELVVSFLKKELNHNRLRLKKTTTTSNSSQQICKPMLSVQNTDSSLPTPLIYTDNHYYQNQSLCIPQSNQSTNYYQDFTKYNIDSTKINYPIYDYYIQQNTNTYPLTIPSYYSSYKQPPLQQPLQLSQDTKPITCQPIIFQSVDKQINKENQLPINGNHLQSCMNTITKNVDYYSSCNHKTLENEVIHQPLSTLNKSNFTGQNKCYQSDSKLINGTYHKYQQQSQIPSIPSMQTRIYPDILDSHLNQKQMIIKDENYAKYYSLNCNSTNEPFYDIVYNDNGSNNRSIFTNERTCSTESTNFERLWRPYV</sequence>
<dbReference type="AlphaFoldDB" id="A0AAE1Z6P3"/>
<keyword evidence="2" id="KW-0805">Transcription regulation</keyword>
<dbReference type="InterPro" id="IPR036638">
    <property type="entry name" value="HLH_DNA-bd_sf"/>
</dbReference>
<dbReference type="Pfam" id="PF00010">
    <property type="entry name" value="HLH"/>
    <property type="match status" value="1"/>
</dbReference>
<proteinExistence type="predicted"/>
<evidence type="ECO:0000313" key="7">
    <source>
        <dbReference type="Proteomes" id="UP001292079"/>
    </source>
</evidence>
<dbReference type="InterPro" id="IPR018247">
    <property type="entry name" value="EF_Hand_1_Ca_BS"/>
</dbReference>
<dbReference type="PROSITE" id="PS00018">
    <property type="entry name" value="EF_HAND_1"/>
    <property type="match status" value="1"/>
</dbReference>
<evidence type="ECO:0000313" key="6">
    <source>
        <dbReference type="EMBL" id="KAK4468545.1"/>
    </source>
</evidence>
<comment type="caution">
    <text evidence="6">The sequence shown here is derived from an EMBL/GenBank/DDBJ whole genome shotgun (WGS) entry which is preliminary data.</text>
</comment>
<evidence type="ECO:0000256" key="3">
    <source>
        <dbReference type="ARBA" id="ARBA00023163"/>
    </source>
</evidence>
<dbReference type="InterPro" id="IPR050370">
    <property type="entry name" value="HES_HEY"/>
</dbReference>
<dbReference type="Gene3D" id="4.10.280.10">
    <property type="entry name" value="Helix-loop-helix DNA-binding domain"/>
    <property type="match status" value="1"/>
</dbReference>
<keyword evidence="4" id="KW-0539">Nucleus</keyword>
<evidence type="ECO:0000256" key="2">
    <source>
        <dbReference type="ARBA" id="ARBA00023015"/>
    </source>
</evidence>
<gene>
    <name evidence="6" type="ORF">MN116_007741</name>
</gene>
<keyword evidence="3" id="KW-0804">Transcription</keyword>
<comment type="subcellular location">
    <subcellularLocation>
        <location evidence="1">Nucleus</location>
    </subcellularLocation>
</comment>
<dbReference type="GO" id="GO:0046983">
    <property type="term" value="F:protein dimerization activity"/>
    <property type="evidence" value="ECO:0007669"/>
    <property type="project" value="InterPro"/>
</dbReference>
<organism evidence="6 7">
    <name type="scientific">Schistosoma mekongi</name>
    <name type="common">Parasitic worm</name>
    <dbReference type="NCBI Taxonomy" id="38744"/>
    <lineage>
        <taxon>Eukaryota</taxon>
        <taxon>Metazoa</taxon>
        <taxon>Spiralia</taxon>
        <taxon>Lophotrochozoa</taxon>
        <taxon>Platyhelminthes</taxon>
        <taxon>Trematoda</taxon>
        <taxon>Digenea</taxon>
        <taxon>Strigeidida</taxon>
        <taxon>Schistosomatoidea</taxon>
        <taxon>Schistosomatidae</taxon>
        <taxon>Schistosoma</taxon>
    </lineage>
</organism>
<name>A0AAE1Z6P3_SCHME</name>
<dbReference type="SMART" id="SM00353">
    <property type="entry name" value="HLH"/>
    <property type="match status" value="1"/>
</dbReference>
<accession>A0AAE1Z6P3</accession>
<dbReference type="SUPFAM" id="SSF47459">
    <property type="entry name" value="HLH, helix-loop-helix DNA-binding domain"/>
    <property type="match status" value="1"/>
</dbReference>
<evidence type="ECO:0000256" key="4">
    <source>
        <dbReference type="ARBA" id="ARBA00023242"/>
    </source>
</evidence>
<dbReference type="CDD" id="cd11410">
    <property type="entry name" value="bHLH_O_HES"/>
    <property type="match status" value="1"/>
</dbReference>
<dbReference type="InterPro" id="IPR011598">
    <property type="entry name" value="bHLH_dom"/>
</dbReference>
<dbReference type="PANTHER" id="PTHR10985">
    <property type="entry name" value="BASIC HELIX-LOOP-HELIX TRANSCRIPTION FACTOR, HES-RELATED"/>
    <property type="match status" value="1"/>
</dbReference>
<dbReference type="PROSITE" id="PS50888">
    <property type="entry name" value="BHLH"/>
    <property type="match status" value="1"/>
</dbReference>
<reference evidence="6" key="1">
    <citation type="submission" date="2022-04" db="EMBL/GenBank/DDBJ databases">
        <authorList>
            <person name="Xu L."/>
            <person name="Lv Z."/>
        </authorList>
    </citation>
    <scope>NUCLEOTIDE SEQUENCE</scope>
    <source>
        <strain evidence="6">LV_2022a</strain>
    </source>
</reference>
<dbReference type="GO" id="GO:0005634">
    <property type="term" value="C:nucleus"/>
    <property type="evidence" value="ECO:0007669"/>
    <property type="project" value="UniProtKB-SubCell"/>
</dbReference>
<feature type="domain" description="BHLH" evidence="5">
    <location>
        <begin position="121"/>
        <end position="178"/>
    </location>
</feature>